<dbReference type="HOGENOM" id="CLU_1157930_0_0_1"/>
<dbReference type="SUPFAM" id="SSF57889">
    <property type="entry name" value="Cysteine-rich domain"/>
    <property type="match status" value="2"/>
</dbReference>
<evidence type="ECO:0000259" key="2">
    <source>
        <dbReference type="Pfam" id="PF03107"/>
    </source>
</evidence>
<keyword evidence="4" id="KW-1185">Reference proteome</keyword>
<dbReference type="STRING" id="4533.J3L802"/>
<reference evidence="3" key="2">
    <citation type="submission" date="2013-04" db="UniProtKB">
        <authorList>
            <consortium name="EnsemblPlants"/>
        </authorList>
    </citation>
    <scope>IDENTIFICATION</scope>
</reference>
<dbReference type="OMA" id="HELCANC"/>
<dbReference type="InterPro" id="IPR004146">
    <property type="entry name" value="DC1"/>
</dbReference>
<protein>
    <recommendedName>
        <fullName evidence="2">DC1 domain-containing protein</fullName>
    </recommendedName>
</protein>
<dbReference type="PANTHER" id="PTHR47841:SF16">
    <property type="entry name" value="DC1 DOMAIN-CONTAINING PROTEIN"/>
    <property type="match status" value="1"/>
</dbReference>
<evidence type="ECO:0000313" key="3">
    <source>
        <dbReference type="EnsemblPlants" id="OB01G53580.1"/>
    </source>
</evidence>
<keyword evidence="1" id="KW-0677">Repeat</keyword>
<dbReference type="eggNOG" id="ENOG502RYP3">
    <property type="taxonomic scope" value="Eukaryota"/>
</dbReference>
<sequence>MEQEIKGHPLHPKCPLVINKSGKRFVCNACKVAGSEMYIYSCAGGCDFNLHGQCATCPEKLSFWGHPLHELVLRRTSPDAGKGLLEARPDIHAMITSTMPKGVLPVGCEMCMCGIEGMHYACPASCGLLLHPVCAMLPKLVRSVAHEEHEMALFCSAPTMCVACRMPAIWAYRCLPCLAFYHLNCLPENDGMFVSPYKGCPPNPIFVPPPMMPIVSAGARAIFNEANPFGVIHSYRNRGL</sequence>
<dbReference type="EnsemblPlants" id="OB01G53580.1">
    <property type="protein sequence ID" value="OB01G53580.1"/>
    <property type="gene ID" value="OB01G53580"/>
</dbReference>
<proteinExistence type="predicted"/>
<dbReference type="Gramene" id="OB01G53580.1">
    <property type="protein sequence ID" value="OB01G53580.1"/>
    <property type="gene ID" value="OB01G53580"/>
</dbReference>
<evidence type="ECO:0000256" key="1">
    <source>
        <dbReference type="ARBA" id="ARBA00022737"/>
    </source>
</evidence>
<dbReference type="AlphaFoldDB" id="J3L802"/>
<reference evidence="3" key="1">
    <citation type="journal article" date="2013" name="Nat. Commun.">
        <title>Whole-genome sequencing of Oryza brachyantha reveals mechanisms underlying Oryza genome evolution.</title>
        <authorList>
            <person name="Chen J."/>
            <person name="Huang Q."/>
            <person name="Gao D."/>
            <person name="Wang J."/>
            <person name="Lang Y."/>
            <person name="Liu T."/>
            <person name="Li B."/>
            <person name="Bai Z."/>
            <person name="Luis Goicoechea J."/>
            <person name="Liang C."/>
            <person name="Chen C."/>
            <person name="Zhang W."/>
            <person name="Sun S."/>
            <person name="Liao Y."/>
            <person name="Zhang X."/>
            <person name="Yang L."/>
            <person name="Song C."/>
            <person name="Wang M."/>
            <person name="Shi J."/>
            <person name="Liu G."/>
            <person name="Liu J."/>
            <person name="Zhou H."/>
            <person name="Zhou W."/>
            <person name="Yu Q."/>
            <person name="An N."/>
            <person name="Chen Y."/>
            <person name="Cai Q."/>
            <person name="Wang B."/>
            <person name="Liu B."/>
            <person name="Min J."/>
            <person name="Huang Y."/>
            <person name="Wu H."/>
            <person name="Li Z."/>
            <person name="Zhang Y."/>
            <person name="Yin Y."/>
            <person name="Song W."/>
            <person name="Jiang J."/>
            <person name="Jackson S.A."/>
            <person name="Wing R.A."/>
            <person name="Wang J."/>
            <person name="Chen M."/>
        </authorList>
    </citation>
    <scope>NUCLEOTIDE SEQUENCE [LARGE SCALE GENOMIC DNA]</scope>
    <source>
        <strain evidence="3">cv. IRGC 101232</strain>
    </source>
</reference>
<feature type="domain" description="DC1" evidence="2">
    <location>
        <begin position="9"/>
        <end position="55"/>
    </location>
</feature>
<dbReference type="Pfam" id="PF03107">
    <property type="entry name" value="C1_2"/>
    <property type="match status" value="1"/>
</dbReference>
<evidence type="ECO:0000313" key="4">
    <source>
        <dbReference type="Proteomes" id="UP000006038"/>
    </source>
</evidence>
<dbReference type="Proteomes" id="UP000006038">
    <property type="component" value="Chromosome 1"/>
</dbReference>
<accession>J3L802</accession>
<organism evidence="3">
    <name type="scientific">Oryza brachyantha</name>
    <name type="common">malo sina</name>
    <dbReference type="NCBI Taxonomy" id="4533"/>
    <lineage>
        <taxon>Eukaryota</taxon>
        <taxon>Viridiplantae</taxon>
        <taxon>Streptophyta</taxon>
        <taxon>Embryophyta</taxon>
        <taxon>Tracheophyta</taxon>
        <taxon>Spermatophyta</taxon>
        <taxon>Magnoliopsida</taxon>
        <taxon>Liliopsida</taxon>
        <taxon>Poales</taxon>
        <taxon>Poaceae</taxon>
        <taxon>BOP clade</taxon>
        <taxon>Oryzoideae</taxon>
        <taxon>Oryzeae</taxon>
        <taxon>Oryzinae</taxon>
        <taxon>Oryza</taxon>
    </lineage>
</organism>
<name>J3L802_ORYBR</name>
<dbReference type="PANTHER" id="PTHR47841">
    <property type="entry name" value="DIACYLGLYCEROL KINASE THETA-LIKE-RELATED"/>
    <property type="match status" value="1"/>
</dbReference>
<dbReference type="InterPro" id="IPR046349">
    <property type="entry name" value="C1-like_sf"/>
</dbReference>